<dbReference type="EMBL" id="LIUT01000001">
    <property type="protein sequence ID" value="KOR90113.1"/>
    <property type="molecule type" value="Genomic_DNA"/>
</dbReference>
<name>A0A0M1P6K3_9BACL</name>
<evidence type="ECO:0000313" key="3">
    <source>
        <dbReference type="Proteomes" id="UP000036932"/>
    </source>
</evidence>
<feature type="transmembrane region" description="Helical" evidence="1">
    <location>
        <begin position="7"/>
        <end position="24"/>
    </location>
</feature>
<gene>
    <name evidence="2" type="ORF">AM231_13855</name>
</gene>
<dbReference type="RefSeq" id="WP_054403058.1">
    <property type="nucleotide sequence ID" value="NZ_LIUT01000001.1"/>
</dbReference>
<dbReference type="PATRIC" id="fig|1705565.3.peg.4807"/>
<reference evidence="3" key="1">
    <citation type="submission" date="2015-08" db="EMBL/GenBank/DDBJ databases">
        <title>Genome sequencing project for genomic taxonomy and phylogenomics of Bacillus-like bacteria.</title>
        <authorList>
            <person name="Liu B."/>
            <person name="Wang J."/>
            <person name="Zhu Y."/>
            <person name="Liu G."/>
            <person name="Chen Q."/>
            <person name="Chen Z."/>
            <person name="Lan J."/>
            <person name="Che J."/>
            <person name="Ge C."/>
            <person name="Shi H."/>
            <person name="Pan Z."/>
            <person name="Liu X."/>
        </authorList>
    </citation>
    <scope>NUCLEOTIDE SEQUENCE [LARGE SCALE GENOMIC DNA]</scope>
    <source>
        <strain evidence="3">FJAT-22460</strain>
    </source>
</reference>
<dbReference type="Proteomes" id="UP000036932">
    <property type="component" value="Unassembled WGS sequence"/>
</dbReference>
<organism evidence="2 3">
    <name type="scientific">Paenibacillus solani</name>
    <dbReference type="NCBI Taxonomy" id="1705565"/>
    <lineage>
        <taxon>Bacteria</taxon>
        <taxon>Bacillati</taxon>
        <taxon>Bacillota</taxon>
        <taxon>Bacilli</taxon>
        <taxon>Bacillales</taxon>
        <taxon>Paenibacillaceae</taxon>
        <taxon>Paenibacillus</taxon>
    </lineage>
</organism>
<dbReference type="AlphaFoldDB" id="A0A0M1P6K3"/>
<accession>A0A0M1P6K3</accession>
<proteinExistence type="predicted"/>
<keyword evidence="3" id="KW-1185">Reference proteome</keyword>
<evidence type="ECO:0000313" key="2">
    <source>
        <dbReference type="EMBL" id="KOR90113.1"/>
    </source>
</evidence>
<keyword evidence="1" id="KW-1133">Transmembrane helix</keyword>
<keyword evidence="1" id="KW-0472">Membrane</keyword>
<sequence>MKKTRSVLYVILLIVVFGTGYYVGSRSENVKPITKENARQAIKLLWVQSDEPPMPKVVIEDTDITLRRSGYSWCNADNCVTTDAAPLTLEDMTPVVVKGGVEIITTPPEGINEFTIKNLTAPEIDGYTVPTEPGSYLYEIYCSWFMDQGHASFYFAVTVQ</sequence>
<comment type="caution">
    <text evidence="2">The sequence shown here is derived from an EMBL/GenBank/DDBJ whole genome shotgun (WGS) entry which is preliminary data.</text>
</comment>
<evidence type="ECO:0000256" key="1">
    <source>
        <dbReference type="SAM" id="Phobius"/>
    </source>
</evidence>
<protein>
    <submittedName>
        <fullName evidence="2">Uncharacterized protein</fullName>
    </submittedName>
</protein>
<keyword evidence="1" id="KW-0812">Transmembrane</keyword>
<dbReference type="OrthoDB" id="1797983at2"/>